<feature type="compositionally biased region" description="Low complexity" evidence="1">
    <location>
        <begin position="459"/>
        <end position="476"/>
    </location>
</feature>
<name>A0A401GFC5_9APHY</name>
<reference evidence="2 3" key="1">
    <citation type="journal article" date="2018" name="Sci. Rep.">
        <title>Genome sequence of the cauliflower mushroom Sparassis crispa (Hanabiratake) and its association with beneficial usage.</title>
        <authorList>
            <person name="Kiyama R."/>
            <person name="Furutani Y."/>
            <person name="Kawaguchi K."/>
            <person name="Nakanishi T."/>
        </authorList>
    </citation>
    <scope>NUCLEOTIDE SEQUENCE [LARGE SCALE GENOMIC DNA]</scope>
</reference>
<dbReference type="InParanoid" id="A0A401GFC5"/>
<feature type="compositionally biased region" description="Low complexity" evidence="1">
    <location>
        <begin position="267"/>
        <end position="283"/>
    </location>
</feature>
<feature type="compositionally biased region" description="Acidic residues" evidence="1">
    <location>
        <begin position="400"/>
        <end position="410"/>
    </location>
</feature>
<feature type="region of interest" description="Disordered" evidence="1">
    <location>
        <begin position="459"/>
        <end position="480"/>
    </location>
</feature>
<evidence type="ECO:0000256" key="1">
    <source>
        <dbReference type="SAM" id="MobiDB-lite"/>
    </source>
</evidence>
<dbReference type="EMBL" id="BFAD01000003">
    <property type="protein sequence ID" value="GBE80859.1"/>
    <property type="molecule type" value="Genomic_DNA"/>
</dbReference>
<feature type="region of interest" description="Disordered" evidence="1">
    <location>
        <begin position="347"/>
        <end position="420"/>
    </location>
</feature>
<dbReference type="AlphaFoldDB" id="A0A401GFC5"/>
<feature type="region of interest" description="Disordered" evidence="1">
    <location>
        <begin position="1"/>
        <end position="23"/>
    </location>
</feature>
<feature type="region of interest" description="Disordered" evidence="1">
    <location>
        <begin position="179"/>
        <end position="214"/>
    </location>
</feature>
<dbReference type="Proteomes" id="UP000287166">
    <property type="component" value="Unassembled WGS sequence"/>
</dbReference>
<evidence type="ECO:0000313" key="3">
    <source>
        <dbReference type="Proteomes" id="UP000287166"/>
    </source>
</evidence>
<evidence type="ECO:0000313" key="2">
    <source>
        <dbReference type="EMBL" id="GBE80859.1"/>
    </source>
</evidence>
<dbReference type="GeneID" id="38777776"/>
<dbReference type="OrthoDB" id="2943086at2759"/>
<feature type="compositionally biased region" description="Basic and acidic residues" evidence="1">
    <location>
        <begin position="361"/>
        <end position="388"/>
    </location>
</feature>
<dbReference type="RefSeq" id="XP_027611772.1">
    <property type="nucleotide sequence ID" value="XM_027755971.1"/>
</dbReference>
<proteinExistence type="predicted"/>
<keyword evidence="3" id="KW-1185">Reference proteome</keyword>
<sequence>MSSDSIPAVVDKDVRPRPHAPPKWKIPYSRVSWSYLRRKGERDRIPAATPIHPRPPHYHDLLLRTRWRPVVEEPRSPDEQDLNPTLVGVRVAEDAISTYEADVGMSPDKSEVRVDVEVPKLFDGELEEPKLAMLQKIWDDQVRMLLGGVLELQPSLSLWDGLPDKNLWDLNAIDSPSVLSSVPRTSPDLLDPTDSELSVDSDPLPSTPKATKKSYAHAVFSDGRESSSPDKDQVFSPLPSKPLDASALSFIPLLSTSVNSFPLHYPYSSPSPSRSPHYSSPSYEFEFPSLNSKSAPRSGSRSLPPTLQKDENGFYNQVDMFASATLQGHASRMTTRRPSAAFLPAFLSEGSSPQRARHSSKTRELVDRLRSSNSRERPSKGRRMDCSHRSSLPTVKDAVESSEDGSEQDNSEATTSRADVLSDTDGWITSIVQEDGRLESTMSEDGWISGLSGVTATSSAHARPASSASQSTSSSTLGGPFSPAASLDNFNVPCSPTASQASTFYPSQVPYAPFAPTLSPTNPAMAAYMQMTMHMQAQQQWQMRIPVAPPNVGFSPALGVFPPYAPYAVPPTALPPYPLQPVPALYEAHAKGASMHAHW</sequence>
<dbReference type="STRING" id="139825.A0A401GFC5"/>
<feature type="region of interest" description="Disordered" evidence="1">
    <location>
        <begin position="267"/>
        <end position="311"/>
    </location>
</feature>
<organism evidence="2 3">
    <name type="scientific">Sparassis crispa</name>
    <dbReference type="NCBI Taxonomy" id="139825"/>
    <lineage>
        <taxon>Eukaryota</taxon>
        <taxon>Fungi</taxon>
        <taxon>Dikarya</taxon>
        <taxon>Basidiomycota</taxon>
        <taxon>Agaricomycotina</taxon>
        <taxon>Agaricomycetes</taxon>
        <taxon>Polyporales</taxon>
        <taxon>Sparassidaceae</taxon>
        <taxon>Sparassis</taxon>
    </lineage>
</organism>
<accession>A0A401GFC5</accession>
<feature type="compositionally biased region" description="Polar residues" evidence="1">
    <location>
        <begin position="289"/>
        <end position="305"/>
    </location>
</feature>
<comment type="caution">
    <text evidence="2">The sequence shown here is derived from an EMBL/GenBank/DDBJ whole genome shotgun (WGS) entry which is preliminary data.</text>
</comment>
<gene>
    <name evidence="2" type="ORF">SCP_0305790</name>
</gene>
<protein>
    <submittedName>
        <fullName evidence="2">Uncharacterized protein</fullName>
    </submittedName>
</protein>